<dbReference type="PANTHER" id="PTHR48073">
    <property type="entry name" value="O-SUCCINYLBENZOATE SYNTHASE-RELATED"/>
    <property type="match status" value="1"/>
</dbReference>
<name>A0A1X0IVL7_MYCRH</name>
<dbReference type="GO" id="GO:0009234">
    <property type="term" value="P:menaquinone biosynthetic process"/>
    <property type="evidence" value="ECO:0007669"/>
    <property type="project" value="UniProtKB-KW"/>
</dbReference>
<evidence type="ECO:0000259" key="3">
    <source>
        <dbReference type="SMART" id="SM00922"/>
    </source>
</evidence>
<feature type="domain" description="Mandelate racemase/muconate lactonizing enzyme C-terminal" evidence="3">
    <location>
        <begin position="82"/>
        <end position="178"/>
    </location>
</feature>
<dbReference type="Proteomes" id="UP000192534">
    <property type="component" value="Unassembled WGS sequence"/>
</dbReference>
<dbReference type="GO" id="GO:0046872">
    <property type="term" value="F:metal ion binding"/>
    <property type="evidence" value="ECO:0007669"/>
    <property type="project" value="UniProtKB-KW"/>
</dbReference>
<evidence type="ECO:0000313" key="4">
    <source>
        <dbReference type="EMBL" id="ORB53057.1"/>
    </source>
</evidence>
<protein>
    <submittedName>
        <fullName evidence="4">O-succinylbenzoate synthase</fullName>
    </submittedName>
</protein>
<dbReference type="SMART" id="SM00922">
    <property type="entry name" value="MR_MLE"/>
    <property type="match status" value="1"/>
</dbReference>
<dbReference type="Pfam" id="PF13378">
    <property type="entry name" value="MR_MLE_C"/>
    <property type="match status" value="1"/>
</dbReference>
<accession>A0A1X0IVL7</accession>
<dbReference type="RefSeq" id="WP_083119301.1">
    <property type="nucleotide sequence ID" value="NZ_JACKUO010000011.1"/>
</dbReference>
<dbReference type="InterPro" id="IPR029065">
    <property type="entry name" value="Enolase_C-like"/>
</dbReference>
<dbReference type="PANTHER" id="PTHR48073:SF2">
    <property type="entry name" value="O-SUCCINYLBENZOATE SYNTHASE"/>
    <property type="match status" value="1"/>
</dbReference>
<dbReference type="Pfam" id="PF18374">
    <property type="entry name" value="Enolase_like_N"/>
    <property type="match status" value="1"/>
</dbReference>
<keyword evidence="1" id="KW-0474">Menaquinone biosynthesis</keyword>
<proteinExistence type="predicted"/>
<dbReference type="EMBL" id="MVIH01000005">
    <property type="protein sequence ID" value="ORB53057.1"/>
    <property type="molecule type" value="Genomic_DNA"/>
</dbReference>
<dbReference type="InterPro" id="IPR013342">
    <property type="entry name" value="Mandelate_racemase_C"/>
</dbReference>
<reference evidence="4 5" key="1">
    <citation type="submission" date="2016-12" db="EMBL/GenBank/DDBJ databases">
        <title>The new phylogeny of genus Mycobacterium.</title>
        <authorList>
            <person name="Tortoli E."/>
            <person name="Trovato A."/>
            <person name="Cirillo D.M."/>
        </authorList>
    </citation>
    <scope>NUCLEOTIDE SEQUENCE [LARGE SCALE GENOMIC DNA]</scope>
    <source>
        <strain evidence="4 5">DSM 44223</strain>
    </source>
</reference>
<evidence type="ECO:0000256" key="1">
    <source>
        <dbReference type="ARBA" id="ARBA00022428"/>
    </source>
</evidence>
<dbReference type="Gene3D" id="3.20.20.120">
    <property type="entry name" value="Enolase-like C-terminal domain"/>
    <property type="match status" value="1"/>
</dbReference>
<dbReference type="AlphaFoldDB" id="A0A1X0IVL7"/>
<comment type="caution">
    <text evidence="4">The sequence shown here is derived from an EMBL/GenBank/DDBJ whole genome shotgun (WGS) entry which is preliminary data.</text>
</comment>
<sequence>MKEMIDFDGAPIFAIPAREDYRAFGGCEGMLLEGPQGWGEFCPPRTGSDLLAARWLTAAIEGGTVGWPDPIRGRVPVAVAVPAVGAEEAAAIAVASGCHAADVMVTGLPDDADRLESVRSALGPDASIRCLVDRWWDVDTAAETIPRLDTAAGGLQFVQQPCATARELAALRGRIDVRIAVDVSDLASDGLAMSDVADIVVLDAAALGGVRRALRFAEKCDLPVVVSGSRQTSMGLASGLALAGVLQELSFACGLGTAATLAGDTVPPGRALITTDGYLPVAPSAPAPDPDRIAEFIVDDAERIAWWRERLRTARELL</sequence>
<evidence type="ECO:0000256" key="2">
    <source>
        <dbReference type="ARBA" id="ARBA00022723"/>
    </source>
</evidence>
<gene>
    <name evidence="4" type="ORF">BST42_13630</name>
</gene>
<keyword evidence="2" id="KW-0479">Metal-binding</keyword>
<dbReference type="OrthoDB" id="3725747at2"/>
<evidence type="ECO:0000313" key="5">
    <source>
        <dbReference type="Proteomes" id="UP000192534"/>
    </source>
</evidence>
<dbReference type="InterPro" id="IPR036849">
    <property type="entry name" value="Enolase-like_C_sf"/>
</dbReference>
<dbReference type="SUPFAM" id="SSF51604">
    <property type="entry name" value="Enolase C-terminal domain-like"/>
    <property type="match status" value="1"/>
</dbReference>
<keyword evidence="5" id="KW-1185">Reference proteome</keyword>
<organism evidence="4 5">
    <name type="scientific">Mycolicibacterium rhodesiae</name>
    <name type="common">Mycobacterium rhodesiae</name>
    <dbReference type="NCBI Taxonomy" id="36814"/>
    <lineage>
        <taxon>Bacteria</taxon>
        <taxon>Bacillati</taxon>
        <taxon>Actinomycetota</taxon>
        <taxon>Actinomycetes</taxon>
        <taxon>Mycobacteriales</taxon>
        <taxon>Mycobacteriaceae</taxon>
        <taxon>Mycolicibacterium</taxon>
    </lineage>
</organism>